<evidence type="ECO:0000256" key="1">
    <source>
        <dbReference type="SAM" id="MobiDB-lite"/>
    </source>
</evidence>
<accession>A0ABT8C2P6</accession>
<organism evidence="3 4">
    <name type="scientific">Cyclobacterium jeungdonense</name>
    <dbReference type="NCBI Taxonomy" id="708087"/>
    <lineage>
        <taxon>Bacteria</taxon>
        <taxon>Pseudomonadati</taxon>
        <taxon>Bacteroidota</taxon>
        <taxon>Cytophagia</taxon>
        <taxon>Cytophagales</taxon>
        <taxon>Cyclobacteriaceae</taxon>
        <taxon>Cyclobacterium</taxon>
    </lineage>
</organism>
<sequence>MKGIIIAIAFMTVASFSYAQDKSDLKGPAAKNYKPWMKKDKADPKKVYTLSETEKLQGPAAKNKKSWKSDDKNFKEVKLVSTKPRVTGPKAKNAKPWNN</sequence>
<protein>
    <submittedName>
        <fullName evidence="3">Uncharacterized protein</fullName>
    </submittedName>
</protein>
<evidence type="ECO:0000313" key="4">
    <source>
        <dbReference type="Proteomes" id="UP001236663"/>
    </source>
</evidence>
<dbReference type="EMBL" id="JAUFQS010000003">
    <property type="protein sequence ID" value="MDN3686586.1"/>
    <property type="molecule type" value="Genomic_DNA"/>
</dbReference>
<gene>
    <name evidence="3" type="ORF">QWZ15_01985</name>
</gene>
<keyword evidence="4" id="KW-1185">Reference proteome</keyword>
<evidence type="ECO:0000256" key="2">
    <source>
        <dbReference type="SAM" id="SignalP"/>
    </source>
</evidence>
<proteinExistence type="predicted"/>
<reference evidence="4" key="1">
    <citation type="journal article" date="2019" name="Int. J. Syst. Evol. Microbiol.">
        <title>The Global Catalogue of Microorganisms (GCM) 10K type strain sequencing project: providing services to taxonomists for standard genome sequencing and annotation.</title>
        <authorList>
            <consortium name="The Broad Institute Genomics Platform"/>
            <consortium name="The Broad Institute Genome Sequencing Center for Infectious Disease"/>
            <person name="Wu L."/>
            <person name="Ma J."/>
        </authorList>
    </citation>
    <scope>NUCLEOTIDE SEQUENCE [LARGE SCALE GENOMIC DNA]</scope>
    <source>
        <strain evidence="4">CECT 7706</strain>
    </source>
</reference>
<feature type="signal peptide" evidence="2">
    <location>
        <begin position="1"/>
        <end position="19"/>
    </location>
</feature>
<comment type="caution">
    <text evidence="3">The sequence shown here is derived from an EMBL/GenBank/DDBJ whole genome shotgun (WGS) entry which is preliminary data.</text>
</comment>
<feature type="chain" id="PRO_5046509227" evidence="2">
    <location>
        <begin position="20"/>
        <end position="99"/>
    </location>
</feature>
<name>A0ABT8C2P6_9BACT</name>
<keyword evidence="2" id="KW-0732">Signal</keyword>
<dbReference type="Proteomes" id="UP001236663">
    <property type="component" value="Unassembled WGS sequence"/>
</dbReference>
<evidence type="ECO:0000313" key="3">
    <source>
        <dbReference type="EMBL" id="MDN3686586.1"/>
    </source>
</evidence>
<feature type="compositionally biased region" description="Basic and acidic residues" evidence="1">
    <location>
        <begin position="67"/>
        <end position="78"/>
    </location>
</feature>
<dbReference type="RefSeq" id="WP_163384742.1">
    <property type="nucleotide sequence ID" value="NZ_JAUFQS010000003.1"/>
</dbReference>
<feature type="region of interest" description="Disordered" evidence="1">
    <location>
        <begin position="51"/>
        <end position="99"/>
    </location>
</feature>